<sequence>MEQLIRPQVFIPDWLLCVAGIGPGRPLGEQGLPGVLMLRVSASRASRFSLRPGSLAGAKEKVTRQAEPACQ</sequence>
<dbReference type="KEGG" id="psz:PSTAB_2762"/>
<proteinExistence type="predicted"/>
<dbReference type="AlphaFoldDB" id="F8H5M6"/>
<evidence type="ECO:0000313" key="1">
    <source>
        <dbReference type="EMBL" id="AEJ06043.1"/>
    </source>
</evidence>
<organism evidence="1 2">
    <name type="scientific">Stutzerimonas stutzeri (strain ATCC 17588 / DSM 5190 / CCUG 11256 / JCM 5965 / LMG 11199 / NBRC 14165 / NCIMB 11358 / Stanier 221)</name>
    <name type="common">Pseudomonas stutzeri</name>
    <dbReference type="NCBI Taxonomy" id="96563"/>
    <lineage>
        <taxon>Bacteria</taxon>
        <taxon>Pseudomonadati</taxon>
        <taxon>Pseudomonadota</taxon>
        <taxon>Gammaproteobacteria</taxon>
        <taxon>Pseudomonadales</taxon>
        <taxon>Pseudomonadaceae</taxon>
        <taxon>Stutzerimonas</taxon>
    </lineage>
</organism>
<accession>F8H5M6</accession>
<evidence type="ECO:0000313" key="2">
    <source>
        <dbReference type="Proteomes" id="UP000008932"/>
    </source>
</evidence>
<reference evidence="2" key="3">
    <citation type="submission" date="2011-06" db="EMBL/GenBank/DDBJ databases">
        <title>Complete genome sequence of Pseudomonas stutzeri strain CGMCC 1.1803.</title>
        <authorList>
            <person name="Yan Y."/>
            <person name="Chen M."/>
            <person name="Lu W."/>
            <person name="Zhang W."/>
            <person name="Ping S."/>
            <person name="Lin M."/>
        </authorList>
    </citation>
    <scope>NUCLEOTIDE SEQUENCE [LARGE SCALE GENOMIC DNA]</scope>
    <source>
        <strain evidence="2">ATCC 17588 / DSM 5190 / CCUG 11256 / JCM 5965 / LMG 11199 / NCIMB 11358 / Stanier 221</strain>
    </source>
</reference>
<reference key="2">
    <citation type="submission" date="2011-06" db="EMBL/GenBank/DDBJ databases">
        <title>Complete Genome Sequence of Pseudomonas stutzeri Strain CGMCC 1.1803.</title>
        <authorList>
            <person name="Yan Y."/>
            <person name="Chen M."/>
            <person name="Lu W."/>
            <person name="Zhang W."/>
            <person name="Ping S."/>
            <person name="Lin M."/>
        </authorList>
    </citation>
    <scope>NUCLEOTIDE SEQUENCE</scope>
    <source>
        <strain>ATCC 17588</strain>
    </source>
</reference>
<protein>
    <submittedName>
        <fullName evidence="1">Uncharacterized protein</fullName>
    </submittedName>
</protein>
<reference evidence="1 2" key="1">
    <citation type="journal article" date="2011" name="J. Bacteriol.">
        <title>Complete Genome Sequence of the Type Strain Pseudomonas stutzeri CGMCC 1.1803.</title>
        <authorList>
            <person name="Chen M."/>
            <person name="Yan Y."/>
            <person name="Zhang W."/>
            <person name="Lu W."/>
            <person name="Wang J."/>
            <person name="Ping S."/>
            <person name="Lin M."/>
        </authorList>
    </citation>
    <scope>NUCLEOTIDE SEQUENCE [LARGE SCALE GENOMIC DNA]</scope>
    <source>
        <strain evidence="2">ATCC 17588 / DSM 5190 / CCUG 11256 / JCM 5965 / LMG 11199 / NCIMB 11358 / Stanier 221</strain>
    </source>
</reference>
<name>F8H5M6_STUS2</name>
<gene>
    <name evidence="1" type="ordered locus">PSTAB_2762</name>
</gene>
<dbReference type="Proteomes" id="UP000008932">
    <property type="component" value="Chromosome"/>
</dbReference>
<dbReference type="EMBL" id="CP002881">
    <property type="protein sequence ID" value="AEJ06043.1"/>
    <property type="molecule type" value="Genomic_DNA"/>
</dbReference>
<dbReference type="HOGENOM" id="CLU_2737129_0_0_6"/>